<reference evidence="2" key="1">
    <citation type="journal article" date="2023" name="G3 (Bethesda)">
        <title>Genome assembly and association tests identify interacting loci associated with vigor, precocity, and sex in interspecific pistachio rootstocks.</title>
        <authorList>
            <person name="Palmer W."/>
            <person name="Jacygrad E."/>
            <person name="Sagayaradj S."/>
            <person name="Cavanaugh K."/>
            <person name="Han R."/>
            <person name="Bertier L."/>
            <person name="Beede B."/>
            <person name="Kafkas S."/>
            <person name="Golino D."/>
            <person name="Preece J."/>
            <person name="Michelmore R."/>
        </authorList>
    </citation>
    <scope>NUCLEOTIDE SEQUENCE [LARGE SCALE GENOMIC DNA]</scope>
</reference>
<dbReference type="EMBL" id="CM047901">
    <property type="protein sequence ID" value="KAJ0097807.1"/>
    <property type="molecule type" value="Genomic_DNA"/>
</dbReference>
<protein>
    <submittedName>
        <fullName evidence="1">Uncharacterized protein</fullName>
    </submittedName>
</protein>
<proteinExistence type="predicted"/>
<dbReference type="Proteomes" id="UP001164250">
    <property type="component" value="Chromosome 5"/>
</dbReference>
<sequence>MTEGFKEEIGKGSSGTVYKGTMMNCQKLVAIKKLKKGFVEEEREFLTEIKVIGKTHHRNLVCLLG</sequence>
<evidence type="ECO:0000313" key="2">
    <source>
        <dbReference type="Proteomes" id="UP001164250"/>
    </source>
</evidence>
<organism evidence="1 2">
    <name type="scientific">Pistacia atlantica</name>
    <dbReference type="NCBI Taxonomy" id="434234"/>
    <lineage>
        <taxon>Eukaryota</taxon>
        <taxon>Viridiplantae</taxon>
        <taxon>Streptophyta</taxon>
        <taxon>Embryophyta</taxon>
        <taxon>Tracheophyta</taxon>
        <taxon>Spermatophyta</taxon>
        <taxon>Magnoliopsida</taxon>
        <taxon>eudicotyledons</taxon>
        <taxon>Gunneridae</taxon>
        <taxon>Pentapetalae</taxon>
        <taxon>rosids</taxon>
        <taxon>malvids</taxon>
        <taxon>Sapindales</taxon>
        <taxon>Anacardiaceae</taxon>
        <taxon>Pistacia</taxon>
    </lineage>
</organism>
<evidence type="ECO:0000313" key="1">
    <source>
        <dbReference type="EMBL" id="KAJ0097807.1"/>
    </source>
</evidence>
<name>A0ACC1BG29_9ROSI</name>
<gene>
    <name evidence="1" type="ORF">Patl1_27824</name>
</gene>
<keyword evidence="2" id="KW-1185">Reference proteome</keyword>
<accession>A0ACC1BG29</accession>
<comment type="caution">
    <text evidence="1">The sequence shown here is derived from an EMBL/GenBank/DDBJ whole genome shotgun (WGS) entry which is preliminary data.</text>
</comment>